<evidence type="ECO:0000313" key="3">
    <source>
        <dbReference type="Proteomes" id="UP000011083"/>
    </source>
</evidence>
<keyword evidence="1" id="KW-1133">Transmembrane helix</keyword>
<dbReference type="EMBL" id="KB008074">
    <property type="protein sequence ID" value="ELR13852.1"/>
    <property type="molecule type" value="Genomic_DNA"/>
</dbReference>
<proteinExistence type="predicted"/>
<evidence type="ECO:0008006" key="4">
    <source>
        <dbReference type="Google" id="ProtNLM"/>
    </source>
</evidence>
<feature type="transmembrane region" description="Helical" evidence="1">
    <location>
        <begin position="6"/>
        <end position="24"/>
    </location>
</feature>
<gene>
    <name evidence="2" type="ORF">ACA1_077060</name>
</gene>
<reference evidence="2 3" key="1">
    <citation type="journal article" date="2013" name="Genome Biol.">
        <title>Genome of Acanthamoeba castellanii highlights extensive lateral gene transfer and early evolution of tyrosine kinase signaling.</title>
        <authorList>
            <person name="Clarke M."/>
            <person name="Lohan A.J."/>
            <person name="Liu B."/>
            <person name="Lagkouvardos I."/>
            <person name="Roy S."/>
            <person name="Zafar N."/>
            <person name="Bertelli C."/>
            <person name="Schilde C."/>
            <person name="Kianianmomeni A."/>
            <person name="Burglin T.R."/>
            <person name="Frech C."/>
            <person name="Turcotte B."/>
            <person name="Kopec K.O."/>
            <person name="Synnott J.M."/>
            <person name="Choo C."/>
            <person name="Paponov I."/>
            <person name="Finkler A."/>
            <person name="Soon Heng Tan C."/>
            <person name="Hutchins A.P."/>
            <person name="Weinmeier T."/>
            <person name="Rattei T."/>
            <person name="Chu J.S."/>
            <person name="Gimenez G."/>
            <person name="Irimia M."/>
            <person name="Rigden D.J."/>
            <person name="Fitzpatrick D.A."/>
            <person name="Lorenzo-Morales J."/>
            <person name="Bateman A."/>
            <person name="Chiu C.H."/>
            <person name="Tang P."/>
            <person name="Hegemann P."/>
            <person name="Fromm H."/>
            <person name="Raoult D."/>
            <person name="Greub G."/>
            <person name="Miranda-Saavedra D."/>
            <person name="Chen N."/>
            <person name="Nash P."/>
            <person name="Ginger M.L."/>
            <person name="Horn M."/>
            <person name="Schaap P."/>
            <person name="Caler L."/>
            <person name="Loftus B."/>
        </authorList>
    </citation>
    <scope>NUCLEOTIDE SEQUENCE [LARGE SCALE GENOMIC DNA]</scope>
    <source>
        <strain evidence="2 3">Neff</strain>
    </source>
</reference>
<keyword evidence="1" id="KW-0472">Membrane</keyword>
<dbReference type="KEGG" id="acan:ACA1_077060"/>
<dbReference type="Proteomes" id="UP000011083">
    <property type="component" value="Unassembled WGS sequence"/>
</dbReference>
<evidence type="ECO:0000256" key="1">
    <source>
        <dbReference type="SAM" id="Phobius"/>
    </source>
</evidence>
<evidence type="ECO:0000313" key="2">
    <source>
        <dbReference type="EMBL" id="ELR13852.1"/>
    </source>
</evidence>
<keyword evidence="3" id="KW-1185">Reference proteome</keyword>
<sequence>MRRNLLGLVLLVFGLSSLFLYWWVRLYSRLARRRADNSTSLKPEQVFVTMVTSVKFSSDMWTHWLAHYTNASLGFHLEGKEQDHAVALFEAHGITPIVWQGVYTSVAKGAFKDAIYAERVPSSSWLIETDDDELIEFPKPVLEFLTEVEDLGYTVVQGGMVDHIAADCRLPRAQANTSLWEQYPCMSDITKTILKAVTRKRPIHKGNLFTGGGQHEIRDANNRETSFKETPMILPLHHFKWREGCLEKLQERAALYKKMGITWWIESETFLKFYTEYVPQPQPNQ</sequence>
<dbReference type="VEuPathDB" id="AmoebaDB:ACA1_077060"/>
<accession>L8GLD5</accession>
<dbReference type="GeneID" id="14914408"/>
<name>L8GLD5_ACACF</name>
<keyword evidence="1" id="KW-0812">Transmembrane</keyword>
<organism evidence="2 3">
    <name type="scientific">Acanthamoeba castellanii (strain ATCC 30010 / Neff)</name>
    <dbReference type="NCBI Taxonomy" id="1257118"/>
    <lineage>
        <taxon>Eukaryota</taxon>
        <taxon>Amoebozoa</taxon>
        <taxon>Discosea</taxon>
        <taxon>Longamoebia</taxon>
        <taxon>Centramoebida</taxon>
        <taxon>Acanthamoebidae</taxon>
        <taxon>Acanthamoeba</taxon>
    </lineage>
</organism>
<dbReference type="AlphaFoldDB" id="L8GLD5"/>
<protein>
    <recommendedName>
        <fullName evidence="4">Glycosyltransferase family 2 protein</fullName>
    </recommendedName>
</protein>
<dbReference type="RefSeq" id="XP_004335865.1">
    <property type="nucleotide sequence ID" value="XM_004335817.1"/>
</dbReference>